<dbReference type="Pfam" id="PF12277">
    <property type="entry name" value="DUF3618"/>
    <property type="match status" value="1"/>
</dbReference>
<keyword evidence="1" id="KW-0472">Membrane</keyword>
<keyword evidence="3" id="KW-1185">Reference proteome</keyword>
<organism evidence="2 3">
    <name type="scientific">Rugosimonospora acidiphila</name>
    <dbReference type="NCBI Taxonomy" id="556531"/>
    <lineage>
        <taxon>Bacteria</taxon>
        <taxon>Bacillati</taxon>
        <taxon>Actinomycetota</taxon>
        <taxon>Actinomycetes</taxon>
        <taxon>Micromonosporales</taxon>
        <taxon>Micromonosporaceae</taxon>
        <taxon>Rugosimonospora</taxon>
    </lineage>
</organism>
<keyword evidence="1" id="KW-1133">Transmembrane helix</keyword>
<protein>
    <recommendedName>
        <fullName evidence="4">DUF3618 domain-containing protein</fullName>
    </recommendedName>
</protein>
<name>A0ABP9SH03_9ACTN</name>
<sequence length="99" mass="10718">MSDLVRTGKLVGGAADNEALRRRIEQTRQELAETVGALAAKADIKARLTTRMHRAGVRIDRRSRRLALVLAGGAVLLIGISVAVSRGRAPAAPARRRRR</sequence>
<evidence type="ECO:0000313" key="2">
    <source>
        <dbReference type="EMBL" id="GAA5194630.1"/>
    </source>
</evidence>
<keyword evidence="1" id="KW-0812">Transmembrane</keyword>
<feature type="transmembrane region" description="Helical" evidence="1">
    <location>
        <begin position="66"/>
        <end position="84"/>
    </location>
</feature>
<evidence type="ECO:0000256" key="1">
    <source>
        <dbReference type="SAM" id="Phobius"/>
    </source>
</evidence>
<comment type="caution">
    <text evidence="2">The sequence shown here is derived from an EMBL/GenBank/DDBJ whole genome shotgun (WGS) entry which is preliminary data.</text>
</comment>
<reference evidence="3" key="1">
    <citation type="journal article" date="2019" name="Int. J. Syst. Evol. Microbiol.">
        <title>The Global Catalogue of Microorganisms (GCM) 10K type strain sequencing project: providing services to taxonomists for standard genome sequencing and annotation.</title>
        <authorList>
            <consortium name="The Broad Institute Genomics Platform"/>
            <consortium name="The Broad Institute Genome Sequencing Center for Infectious Disease"/>
            <person name="Wu L."/>
            <person name="Ma J."/>
        </authorList>
    </citation>
    <scope>NUCLEOTIDE SEQUENCE [LARGE SCALE GENOMIC DNA]</scope>
    <source>
        <strain evidence="3">JCM 18304</strain>
    </source>
</reference>
<evidence type="ECO:0000313" key="3">
    <source>
        <dbReference type="Proteomes" id="UP001501570"/>
    </source>
</evidence>
<evidence type="ECO:0008006" key="4">
    <source>
        <dbReference type="Google" id="ProtNLM"/>
    </source>
</evidence>
<dbReference type="InterPro" id="IPR022062">
    <property type="entry name" value="DUF3618"/>
</dbReference>
<accession>A0ABP9SH03</accession>
<gene>
    <name evidence="2" type="ORF">GCM10023322_59440</name>
</gene>
<proteinExistence type="predicted"/>
<dbReference type="Proteomes" id="UP001501570">
    <property type="component" value="Unassembled WGS sequence"/>
</dbReference>
<dbReference type="EMBL" id="BAABJQ010000022">
    <property type="protein sequence ID" value="GAA5194630.1"/>
    <property type="molecule type" value="Genomic_DNA"/>
</dbReference>
<dbReference type="RefSeq" id="WP_345635181.1">
    <property type="nucleotide sequence ID" value="NZ_BAABJQ010000022.1"/>
</dbReference>